<comment type="caution">
    <text evidence="2">The sequence shown here is derived from an EMBL/GenBank/DDBJ whole genome shotgun (WGS) entry which is preliminary data.</text>
</comment>
<gene>
    <name evidence="2" type="ORF">L3081_01900</name>
</gene>
<keyword evidence="1" id="KW-0732">Signal</keyword>
<evidence type="ECO:0000313" key="3">
    <source>
        <dbReference type="Proteomes" id="UP001139646"/>
    </source>
</evidence>
<dbReference type="Gene3D" id="2.40.50.870">
    <property type="entry name" value="Protein of unknown function (DUF3299)"/>
    <property type="match status" value="1"/>
</dbReference>
<feature type="chain" id="PRO_5045051440" evidence="1">
    <location>
        <begin position="28"/>
        <end position="192"/>
    </location>
</feature>
<evidence type="ECO:0000256" key="1">
    <source>
        <dbReference type="SAM" id="SignalP"/>
    </source>
</evidence>
<organism evidence="2 3">
    <name type="scientific">Colwellia maritima</name>
    <dbReference type="NCBI Taxonomy" id="2912588"/>
    <lineage>
        <taxon>Bacteria</taxon>
        <taxon>Pseudomonadati</taxon>
        <taxon>Pseudomonadota</taxon>
        <taxon>Gammaproteobacteria</taxon>
        <taxon>Alteromonadales</taxon>
        <taxon>Colwelliaceae</taxon>
        <taxon>Colwellia</taxon>
    </lineage>
</organism>
<keyword evidence="3" id="KW-1185">Reference proteome</keyword>
<reference evidence="2" key="1">
    <citation type="submission" date="2022-01" db="EMBL/GenBank/DDBJ databases">
        <title>Colwellia maritima, isolated from seawater.</title>
        <authorList>
            <person name="Kristyanto S."/>
            <person name="Jung J."/>
            <person name="Jeon C.O."/>
        </authorList>
    </citation>
    <scope>NUCLEOTIDE SEQUENCE</scope>
    <source>
        <strain evidence="2">MSW7</strain>
    </source>
</reference>
<dbReference type="RefSeq" id="WP_242283035.1">
    <property type="nucleotide sequence ID" value="NZ_JAKKSL010000001.1"/>
</dbReference>
<accession>A0ABS9WWN8</accession>
<dbReference type="Pfam" id="PF11736">
    <property type="entry name" value="DUF3299"/>
    <property type="match status" value="1"/>
</dbReference>
<protein>
    <submittedName>
        <fullName evidence="2">DUF3299 domain-containing protein</fullName>
    </submittedName>
</protein>
<proteinExistence type="predicted"/>
<feature type="signal peptide" evidence="1">
    <location>
        <begin position="1"/>
        <end position="27"/>
    </location>
</feature>
<dbReference type="InterPro" id="IPR021727">
    <property type="entry name" value="DUF3299"/>
</dbReference>
<dbReference type="EMBL" id="JAKKSL010000001">
    <property type="protein sequence ID" value="MCI2282374.1"/>
    <property type="molecule type" value="Genomic_DNA"/>
</dbReference>
<evidence type="ECO:0000313" key="2">
    <source>
        <dbReference type="EMBL" id="MCI2282374.1"/>
    </source>
</evidence>
<dbReference type="Proteomes" id="UP001139646">
    <property type="component" value="Unassembled WGS sequence"/>
</dbReference>
<sequence length="192" mass="21636">MKTNPYFALWHIPISFFLLHFAMPTYAAKDSPYQEIKWVQLMPNDDLAALLNPPDYLSNIEDGSVQDSIEALSDSPTANDTTRRFQQALTSVRVIKAFDNKAIRIPGYMVPLASDEQQNVTEFFIVPYFGACLHMPPPPPNQMIYGKIAKGFKLTGLTEAFWFEGTLHIETTDTETGTSAYGMTINNIDIFE</sequence>
<name>A0ABS9WWN8_9GAMM</name>